<organism evidence="3 4">
    <name type="scientific">Baia soyae</name>
    <dbReference type="NCBI Taxonomy" id="1544746"/>
    <lineage>
        <taxon>Bacteria</taxon>
        <taxon>Bacillati</taxon>
        <taxon>Bacillota</taxon>
        <taxon>Bacilli</taxon>
        <taxon>Bacillales</taxon>
        <taxon>Thermoactinomycetaceae</taxon>
        <taxon>Baia</taxon>
    </lineage>
</organism>
<dbReference type="Pfam" id="PF02486">
    <property type="entry name" value="Rep_trans"/>
    <property type="match status" value="1"/>
</dbReference>
<dbReference type="Pfam" id="PF18106">
    <property type="entry name" value="Rol_Rep_N"/>
    <property type="match status" value="1"/>
</dbReference>
<comment type="caution">
    <text evidence="3">The sequence shown here is derived from an EMBL/GenBank/DDBJ whole genome shotgun (WGS) entry which is preliminary data.</text>
</comment>
<dbReference type="RefSeq" id="WP_131849989.1">
    <property type="nucleotide sequence ID" value="NZ_SLXV01000064.1"/>
</dbReference>
<sequence length="364" mass="42023">MPTKSISPPSSNTGAQNTSRTGLRVLIDWLQATLKNVSLEALINGILDLNIDNFAEMDNGMYGYRKSLRLGNIAVYYDGNEGMGIHLQMSGGGCREYEGYKKRTWSHLLAMILDLESNITRLDLAIDDFTGYFKIPEIEKKIKSGEVQSKFREATNYEKIRLKDGYRRGQTLYLGSNTSLLKVRFYDKFKEAFEKGKDEELEGIEIWNRTELQLKDERAVKVAWLIANETDVGEIATGILNYYVRFTVKRTDSNKSRWKTWKKWERFIGDVQKIKLTELPKERTIETKLGWLDRQVTPTLATIVKAESPEFLLELVQEAFKRLKDQDFIMIDQYKDAKQARDERLKSLVSMTHVKPESSKSEAI</sequence>
<name>A0A4R2RPX6_9BACL</name>
<reference evidence="3 4" key="1">
    <citation type="submission" date="2019-03" db="EMBL/GenBank/DDBJ databases">
        <title>Genomic Encyclopedia of Type Strains, Phase IV (KMG-IV): sequencing the most valuable type-strain genomes for metagenomic binning, comparative biology and taxonomic classification.</title>
        <authorList>
            <person name="Goeker M."/>
        </authorList>
    </citation>
    <scope>NUCLEOTIDE SEQUENCE [LARGE SCALE GENOMIC DNA]</scope>
    <source>
        <strain evidence="3 4">DSM 46831</strain>
    </source>
</reference>
<evidence type="ECO:0000259" key="1">
    <source>
        <dbReference type="Pfam" id="PF02486"/>
    </source>
</evidence>
<gene>
    <name evidence="3" type="ORF">EDD57_16411</name>
</gene>
<evidence type="ECO:0000313" key="3">
    <source>
        <dbReference type="EMBL" id="TCP61245.1"/>
    </source>
</evidence>
<dbReference type="InterPro" id="IPR003491">
    <property type="entry name" value="REP-like_C"/>
</dbReference>
<evidence type="ECO:0000313" key="4">
    <source>
        <dbReference type="Proteomes" id="UP000294746"/>
    </source>
</evidence>
<dbReference type="InterPro" id="IPR040819">
    <property type="entry name" value="Rol_Rep_N"/>
</dbReference>
<proteinExistence type="predicted"/>
<dbReference type="EMBL" id="SLXV01000064">
    <property type="protein sequence ID" value="TCP61245.1"/>
    <property type="molecule type" value="Genomic_DNA"/>
</dbReference>
<evidence type="ECO:0000259" key="2">
    <source>
        <dbReference type="Pfam" id="PF18106"/>
    </source>
</evidence>
<protein>
    <submittedName>
        <fullName evidence="3">Phage replication initiation protein</fullName>
    </submittedName>
</protein>
<keyword evidence="4" id="KW-1185">Reference proteome</keyword>
<feature type="domain" description="Replication initiation protein-like C-terminal" evidence="1">
    <location>
        <begin position="118"/>
        <end position="308"/>
    </location>
</feature>
<dbReference type="AlphaFoldDB" id="A0A4R2RPX6"/>
<dbReference type="Proteomes" id="UP000294746">
    <property type="component" value="Unassembled WGS sequence"/>
</dbReference>
<dbReference type="OrthoDB" id="2067664at2"/>
<accession>A0A4R2RPX6</accession>
<feature type="domain" description="Rolling Circle replication initiation protein N-terminal" evidence="2">
    <location>
        <begin position="25"/>
        <end position="109"/>
    </location>
</feature>